<feature type="compositionally biased region" description="Low complexity" evidence="1">
    <location>
        <begin position="10"/>
        <end position="24"/>
    </location>
</feature>
<evidence type="ECO:0000256" key="1">
    <source>
        <dbReference type="SAM" id="MobiDB-lite"/>
    </source>
</evidence>
<gene>
    <name evidence="2" type="ORF">Vbra_15319</name>
</gene>
<protein>
    <submittedName>
        <fullName evidence="2">Uncharacterized protein</fullName>
    </submittedName>
</protein>
<name>A0A0G4FGY5_VITBC</name>
<dbReference type="AlphaFoldDB" id="A0A0G4FGY5"/>
<evidence type="ECO:0000313" key="2">
    <source>
        <dbReference type="EMBL" id="CEM12115.1"/>
    </source>
</evidence>
<feature type="region of interest" description="Disordered" evidence="1">
    <location>
        <begin position="1"/>
        <end position="24"/>
    </location>
</feature>
<proteinExistence type="predicted"/>
<dbReference type="EMBL" id="CDMY01000433">
    <property type="protein sequence ID" value="CEM12115.1"/>
    <property type="molecule type" value="Genomic_DNA"/>
</dbReference>
<organism evidence="2 3">
    <name type="scientific">Vitrella brassicaformis (strain CCMP3155)</name>
    <dbReference type="NCBI Taxonomy" id="1169540"/>
    <lineage>
        <taxon>Eukaryota</taxon>
        <taxon>Sar</taxon>
        <taxon>Alveolata</taxon>
        <taxon>Colpodellida</taxon>
        <taxon>Vitrellaceae</taxon>
        <taxon>Vitrella</taxon>
    </lineage>
</organism>
<feature type="compositionally biased region" description="Basic residues" evidence="1">
    <location>
        <begin position="157"/>
        <end position="167"/>
    </location>
</feature>
<dbReference type="InParanoid" id="A0A0G4FGY5"/>
<reference evidence="2 3" key="1">
    <citation type="submission" date="2014-11" db="EMBL/GenBank/DDBJ databases">
        <authorList>
            <person name="Zhu J."/>
            <person name="Qi W."/>
            <person name="Song R."/>
        </authorList>
    </citation>
    <scope>NUCLEOTIDE SEQUENCE [LARGE SCALE GENOMIC DNA]</scope>
</reference>
<accession>A0A0G4FGY5</accession>
<sequence>MLPSVPPPSTQQSSTRPRPPTAAERALAAELAVRAGRTPPRDPTEEELALFWRVIELGEAFLGEDPNVSQKEVEEAIEDFLYAPNEAGRHCFRAAGIENVRRYRALREKMTRVIKEKGFQSKPDRALSDHEVVEYARQLLDDARSREEGPGNCQCGRSRRAASPRCA</sequence>
<evidence type="ECO:0000313" key="3">
    <source>
        <dbReference type="Proteomes" id="UP000041254"/>
    </source>
</evidence>
<dbReference type="VEuPathDB" id="CryptoDB:Vbra_15319"/>
<keyword evidence="3" id="KW-1185">Reference proteome</keyword>
<dbReference type="Proteomes" id="UP000041254">
    <property type="component" value="Unassembled WGS sequence"/>
</dbReference>
<feature type="region of interest" description="Disordered" evidence="1">
    <location>
        <begin position="141"/>
        <end position="167"/>
    </location>
</feature>